<comment type="function">
    <text evidence="1">Required for the efficient initiation of filament assembly.</text>
</comment>
<dbReference type="InterPro" id="IPR007412">
    <property type="entry name" value="FlgM"/>
</dbReference>
<organism evidence="5 6">
    <name type="scientific">Escherichia coli</name>
    <dbReference type="NCBI Taxonomy" id="562"/>
    <lineage>
        <taxon>Bacteria</taxon>
        <taxon>Pseudomonadati</taxon>
        <taxon>Pseudomonadota</taxon>
        <taxon>Gammaproteobacteria</taxon>
        <taxon>Enterobacterales</taxon>
        <taxon>Enterobacteriaceae</taxon>
        <taxon>Escherichia</taxon>
    </lineage>
</organism>
<sequence>MSIDRTSPLKPVSTVQPRETTDAPVTNSRAAKTTASTSTSVTLSDAQAKLMQPGSSDINLERVEALKLAIRNGELKWTPAKLPMRCSTKRSKTCRVTDRMTRLAEILDQMSAVLNDLKTVMDQEQQHLSMGQINGSQLQWITEQKSSLLATLDYLEQLRRKEPNTANSADISQRWQEITVKTQQLRQMNQHNGWLLEGQIERNQQALEMLKPHQEPTLYGANGQTSTTHRGSKKISI</sequence>
<dbReference type="AlphaFoldDB" id="A0A376RKJ1"/>
<proteinExistence type="inferred from homology"/>
<protein>
    <submittedName>
        <fullName evidence="5">Flagella synthesis protein FlgN</fullName>
    </submittedName>
</protein>
<dbReference type="GO" id="GO:0045892">
    <property type="term" value="P:negative regulation of DNA-templated transcription"/>
    <property type="evidence" value="ECO:0007669"/>
    <property type="project" value="InterPro"/>
</dbReference>
<gene>
    <name evidence="5" type="primary">flgN</name>
    <name evidence="5" type="ORF">NCTC10865_03705</name>
</gene>
<keyword evidence="5" id="KW-0966">Cell projection</keyword>
<dbReference type="Gene3D" id="1.20.58.300">
    <property type="entry name" value="FlgN-like"/>
    <property type="match status" value="1"/>
</dbReference>
<feature type="compositionally biased region" description="Low complexity" evidence="4">
    <location>
        <begin position="26"/>
        <end position="39"/>
    </location>
</feature>
<dbReference type="InterPro" id="IPR007809">
    <property type="entry name" value="FlgN-like"/>
</dbReference>
<accession>A0A376RKJ1</accession>
<comment type="similarity">
    <text evidence="2">Belongs to the FlgN family.</text>
</comment>
<dbReference type="GO" id="GO:0044780">
    <property type="term" value="P:bacterial-type flagellum assembly"/>
    <property type="evidence" value="ECO:0007669"/>
    <property type="project" value="InterPro"/>
</dbReference>
<keyword evidence="5" id="KW-0282">Flagellum</keyword>
<evidence type="ECO:0000256" key="2">
    <source>
        <dbReference type="ARBA" id="ARBA00007703"/>
    </source>
</evidence>
<dbReference type="NCBIfam" id="NF012003">
    <property type="entry name" value="PRK15459.1"/>
    <property type="match status" value="1"/>
</dbReference>
<evidence type="ECO:0000313" key="6">
    <source>
        <dbReference type="Proteomes" id="UP000254159"/>
    </source>
</evidence>
<dbReference type="Pfam" id="PF05130">
    <property type="entry name" value="FlgN"/>
    <property type="match status" value="1"/>
</dbReference>
<evidence type="ECO:0000256" key="1">
    <source>
        <dbReference type="ARBA" id="ARBA00002397"/>
    </source>
</evidence>
<dbReference type="InterPro" id="IPR035890">
    <property type="entry name" value="Anti-sigma-28_factor_FlgM_sf"/>
</dbReference>
<dbReference type="EMBL" id="UGCD01000002">
    <property type="protein sequence ID" value="STI18373.1"/>
    <property type="molecule type" value="Genomic_DNA"/>
</dbReference>
<evidence type="ECO:0000256" key="4">
    <source>
        <dbReference type="SAM" id="MobiDB-lite"/>
    </source>
</evidence>
<reference evidence="5 6" key="1">
    <citation type="submission" date="2018-06" db="EMBL/GenBank/DDBJ databases">
        <authorList>
            <consortium name="Pathogen Informatics"/>
            <person name="Doyle S."/>
        </authorList>
    </citation>
    <scope>NUCLEOTIDE SEQUENCE [LARGE SCALE GENOMIC DNA]</scope>
    <source>
        <strain evidence="5 6">NCTC10865</strain>
    </source>
</reference>
<evidence type="ECO:0000256" key="3">
    <source>
        <dbReference type="ARBA" id="ARBA00022795"/>
    </source>
</evidence>
<name>A0A376RKJ1_ECOLX</name>
<dbReference type="InterPro" id="IPR036679">
    <property type="entry name" value="FlgN-like_sf"/>
</dbReference>
<feature type="region of interest" description="Disordered" evidence="4">
    <location>
        <begin position="1"/>
        <end position="39"/>
    </location>
</feature>
<dbReference type="NCBIfam" id="TIGR03824">
    <property type="entry name" value="FlgM_jcvi"/>
    <property type="match status" value="1"/>
</dbReference>
<keyword evidence="5" id="KW-0969">Cilium</keyword>
<feature type="region of interest" description="Disordered" evidence="4">
    <location>
        <begin position="216"/>
        <end position="237"/>
    </location>
</feature>
<dbReference type="SUPFAM" id="SSF101498">
    <property type="entry name" value="Anti-sigma factor FlgM"/>
    <property type="match status" value="1"/>
</dbReference>
<evidence type="ECO:0000313" key="5">
    <source>
        <dbReference type="EMBL" id="STI18373.1"/>
    </source>
</evidence>
<dbReference type="Proteomes" id="UP000254159">
    <property type="component" value="Unassembled WGS sequence"/>
</dbReference>
<keyword evidence="3" id="KW-1005">Bacterial flagellum biogenesis</keyword>
<dbReference type="SUPFAM" id="SSF140566">
    <property type="entry name" value="FlgN-like"/>
    <property type="match status" value="1"/>
</dbReference>